<dbReference type="PROSITE" id="PS50902">
    <property type="entry name" value="FLAVODOXIN_LIKE"/>
    <property type="match status" value="1"/>
</dbReference>
<keyword evidence="5" id="KW-1185">Reference proteome</keyword>
<dbReference type="InterPro" id="IPR008254">
    <property type="entry name" value="Flavodoxin/NO_synth"/>
</dbReference>
<comment type="caution">
    <text evidence="4">The sequence shown here is derived from an EMBL/GenBank/DDBJ whole genome shotgun (WGS) entry which is preliminary data.</text>
</comment>
<evidence type="ECO:0000256" key="2">
    <source>
        <dbReference type="ARBA" id="ARBA00022643"/>
    </source>
</evidence>
<evidence type="ECO:0000313" key="4">
    <source>
        <dbReference type="EMBL" id="MEW9853905.1"/>
    </source>
</evidence>
<evidence type="ECO:0000256" key="1">
    <source>
        <dbReference type="ARBA" id="ARBA00022630"/>
    </source>
</evidence>
<gene>
    <name evidence="4" type="ORF">ABUH87_01755</name>
</gene>
<dbReference type="RefSeq" id="WP_367768452.1">
    <property type="nucleotide sequence ID" value="NZ_JBFNXR010000017.1"/>
</dbReference>
<evidence type="ECO:0000313" key="5">
    <source>
        <dbReference type="Proteomes" id="UP001556118"/>
    </source>
</evidence>
<accession>A0ABV3R780</accession>
<keyword evidence="2" id="KW-0288">FMN</keyword>
<sequence>MPPVPFAAVSETLLAVVWHSRTGAAAAMAAAVAEGAGADCRLLKAESARPSELLAAKGYVFVCPENLASMSGMMKEMFDRSYYPLLGRIEGRPYATAIAAGSDGHGAQAQIDRIVTGWRLRRVAEPLIVNFGVQAPEAILAPKVLPEASADACRELGAAMAEGLRLGIF</sequence>
<name>A0ABV3R780_9SPHN</name>
<keyword evidence="1" id="KW-0285">Flavoprotein</keyword>
<evidence type="ECO:0000259" key="3">
    <source>
        <dbReference type="PROSITE" id="PS50902"/>
    </source>
</evidence>
<dbReference type="EMBL" id="JBFNXR010000017">
    <property type="protein sequence ID" value="MEW9853905.1"/>
    <property type="molecule type" value="Genomic_DNA"/>
</dbReference>
<reference evidence="4 5" key="1">
    <citation type="submission" date="2024-06" db="EMBL/GenBank/DDBJ databases">
        <title>Novosphingobium rhizovicinus M1R2S20.</title>
        <authorList>
            <person name="Sun J.-Q."/>
        </authorList>
    </citation>
    <scope>NUCLEOTIDE SEQUENCE [LARGE SCALE GENOMIC DNA]</scope>
    <source>
        <strain evidence="4 5">M1R2S20</strain>
    </source>
</reference>
<organism evidence="4 5">
    <name type="scientific">Novosphingobium rhizovicinum</name>
    <dbReference type="NCBI Taxonomy" id="3228928"/>
    <lineage>
        <taxon>Bacteria</taxon>
        <taxon>Pseudomonadati</taxon>
        <taxon>Pseudomonadota</taxon>
        <taxon>Alphaproteobacteria</taxon>
        <taxon>Sphingomonadales</taxon>
        <taxon>Sphingomonadaceae</taxon>
        <taxon>Novosphingobium</taxon>
    </lineage>
</organism>
<protein>
    <submittedName>
        <fullName evidence="4">Flavodoxin family protein</fullName>
    </submittedName>
</protein>
<proteinExistence type="predicted"/>
<dbReference type="Proteomes" id="UP001556118">
    <property type="component" value="Unassembled WGS sequence"/>
</dbReference>
<dbReference type="SUPFAM" id="SSF52218">
    <property type="entry name" value="Flavoproteins"/>
    <property type="match status" value="1"/>
</dbReference>
<dbReference type="InterPro" id="IPR029039">
    <property type="entry name" value="Flavoprotein-like_sf"/>
</dbReference>
<dbReference type="InterPro" id="IPR005025">
    <property type="entry name" value="FMN_Rdtase-like_dom"/>
</dbReference>
<dbReference type="Pfam" id="PF03358">
    <property type="entry name" value="FMN_red"/>
    <property type="match status" value="1"/>
</dbReference>
<feature type="domain" description="Flavodoxin-like" evidence="3">
    <location>
        <begin position="14"/>
        <end position="169"/>
    </location>
</feature>
<dbReference type="Gene3D" id="3.40.50.360">
    <property type="match status" value="1"/>
</dbReference>